<evidence type="ECO:0000313" key="3">
    <source>
        <dbReference type="Proteomes" id="UP000254631"/>
    </source>
</evidence>
<dbReference type="EMBL" id="UGOL01000001">
    <property type="protein sequence ID" value="STX80740.1"/>
    <property type="molecule type" value="Genomic_DNA"/>
</dbReference>
<evidence type="ECO:0000313" key="1">
    <source>
        <dbReference type="EMBL" id="MCZ4718477.1"/>
    </source>
</evidence>
<dbReference type="OMA" id="FWVCWTP"/>
<accession>A0A378K8U3</accession>
<reference evidence="1" key="2">
    <citation type="submission" date="2022-12" db="EMBL/GenBank/DDBJ databases">
        <title>Comparative genomics of Legionella pneumophila isolates from the West Bank and Germany support molecular epidemiology of Legionnaires disease.</title>
        <authorList>
            <person name="Zayed A.R."/>
            <person name="Bitar D.M."/>
            <person name="Steinert M."/>
            <person name="Lueck C."/>
            <person name="Brettar I."/>
            <person name="Hoefle M.G."/>
            <person name="Bunk B."/>
        </authorList>
    </citation>
    <scope>NUCLEOTIDE SEQUENCE</scope>
    <source>
        <strain evidence="1">H23</strain>
    </source>
</reference>
<evidence type="ECO:0000313" key="2">
    <source>
        <dbReference type="EMBL" id="STX80740.1"/>
    </source>
</evidence>
<gene>
    <name evidence="2" type="ORF">NCTC12000_02757</name>
    <name evidence="1" type="ORF">O6C86_04500</name>
</gene>
<dbReference type="AlphaFoldDB" id="A0A378K8U3"/>
<dbReference type="EMBL" id="JAPXIC010000024">
    <property type="protein sequence ID" value="MCZ4718477.1"/>
    <property type="molecule type" value="Genomic_DNA"/>
</dbReference>
<name>A0A378K8U3_LEGPN</name>
<sequence length="59" mass="6922">MQDLLEFSSKERQQAFEEATARSTTIKNPITIEKDFWVCWTPDQIFSNEDLSPHVVFIC</sequence>
<dbReference type="Proteomes" id="UP001071279">
    <property type="component" value="Unassembled WGS sequence"/>
</dbReference>
<reference evidence="2 3" key="1">
    <citation type="submission" date="2018-06" db="EMBL/GenBank/DDBJ databases">
        <authorList>
            <consortium name="Pathogen Informatics"/>
            <person name="Doyle S."/>
        </authorList>
    </citation>
    <scope>NUCLEOTIDE SEQUENCE [LARGE SCALE GENOMIC DNA]</scope>
    <source>
        <strain evidence="2 3">NCTC12000</strain>
    </source>
</reference>
<dbReference type="RefSeq" id="WP_013101876.1">
    <property type="nucleotide sequence ID" value="NZ_BAZA01000176.1"/>
</dbReference>
<proteinExistence type="predicted"/>
<dbReference type="Proteomes" id="UP000254631">
    <property type="component" value="Unassembled WGS sequence"/>
</dbReference>
<organism evidence="2 3">
    <name type="scientific">Legionella pneumophila</name>
    <dbReference type="NCBI Taxonomy" id="446"/>
    <lineage>
        <taxon>Bacteria</taxon>
        <taxon>Pseudomonadati</taxon>
        <taxon>Pseudomonadota</taxon>
        <taxon>Gammaproteobacteria</taxon>
        <taxon>Legionellales</taxon>
        <taxon>Legionellaceae</taxon>
        <taxon>Legionella</taxon>
    </lineage>
</organism>
<protein>
    <submittedName>
        <fullName evidence="2">Uncharacterized protein</fullName>
    </submittedName>
</protein>